<protein>
    <submittedName>
        <fullName evidence="2">Uncharacterized protein</fullName>
    </submittedName>
</protein>
<accession>A0ABU1NKH3</accession>
<name>A0ABU1NKH3_9BURK</name>
<keyword evidence="3" id="KW-1185">Reference proteome</keyword>
<dbReference type="Proteomes" id="UP001184230">
    <property type="component" value="Unassembled WGS sequence"/>
</dbReference>
<evidence type="ECO:0000256" key="1">
    <source>
        <dbReference type="SAM" id="MobiDB-lite"/>
    </source>
</evidence>
<feature type="region of interest" description="Disordered" evidence="1">
    <location>
        <begin position="1"/>
        <end position="23"/>
    </location>
</feature>
<proteinExistence type="predicted"/>
<gene>
    <name evidence="2" type="ORF">J2739_004630</name>
</gene>
<evidence type="ECO:0000313" key="3">
    <source>
        <dbReference type="Proteomes" id="UP001184230"/>
    </source>
</evidence>
<dbReference type="RefSeq" id="WP_309906002.1">
    <property type="nucleotide sequence ID" value="NZ_JAVDRF010000012.1"/>
</dbReference>
<reference evidence="2 3" key="1">
    <citation type="submission" date="2023-07" db="EMBL/GenBank/DDBJ databases">
        <title>Sorghum-associated microbial communities from plants grown in Nebraska, USA.</title>
        <authorList>
            <person name="Schachtman D."/>
        </authorList>
    </citation>
    <scope>NUCLEOTIDE SEQUENCE [LARGE SCALE GENOMIC DNA]</scope>
    <source>
        <strain evidence="2 3">DS1781</strain>
    </source>
</reference>
<evidence type="ECO:0000313" key="2">
    <source>
        <dbReference type="EMBL" id="MDR6538837.1"/>
    </source>
</evidence>
<dbReference type="EMBL" id="JAVDRF010000012">
    <property type="protein sequence ID" value="MDR6538837.1"/>
    <property type="molecule type" value="Genomic_DNA"/>
</dbReference>
<comment type="caution">
    <text evidence="2">The sequence shown here is derived from an EMBL/GenBank/DDBJ whole genome shotgun (WGS) entry which is preliminary data.</text>
</comment>
<organism evidence="2 3">
    <name type="scientific">Variovorax soli</name>
    <dbReference type="NCBI Taxonomy" id="376815"/>
    <lineage>
        <taxon>Bacteria</taxon>
        <taxon>Pseudomonadati</taxon>
        <taxon>Pseudomonadota</taxon>
        <taxon>Betaproteobacteria</taxon>
        <taxon>Burkholderiales</taxon>
        <taxon>Comamonadaceae</taxon>
        <taxon>Variovorax</taxon>
    </lineage>
</organism>
<sequence length="177" mass="18452">MPESSTHSSSAATAVTAPATAVAPTSKTVPAAELIENEAPASNPTTIARAIGTTLGVCRACAARASEFLQLASELDESDDDLRSGDTIRFTRMALGQLEMFSYDDRWTDIEMAGTLFDSIALINAAAWSPGDQIGKARRILLDQARQLLDAAAATALDGGILAASKAMKELPQGGLQ</sequence>